<sequence>MERRTWRQMASTPRQWTELKNEQFVVLMEELVIEGKRADAGQFKSGAFQKLADKMIEKFHECGLTVKHIRNKHKRLKEKYMYVDEVLGCSGFGWNSQKMCVEVDSKQVLEAWRKSTGLEACSGKDAEEDVTSGSTFAAATAGGLGLDGEDVNREDLAAVESELSNIFSTTFASSSERNQRRQTATKKCYNATILSNMAKTFKAAVQDQGKHVQSLGFHNENRANCKKICAESKIEGNLLEFGRGKGGNAIPAKRGGDAS</sequence>
<gene>
    <name evidence="2" type="ORF">Ahy_B07g086402</name>
</gene>
<evidence type="ECO:0000313" key="3">
    <source>
        <dbReference type="Proteomes" id="UP000289738"/>
    </source>
</evidence>
<dbReference type="Proteomes" id="UP000289738">
    <property type="component" value="Chromosome B07"/>
</dbReference>
<dbReference type="InterPro" id="IPR024752">
    <property type="entry name" value="Myb/SANT-like_dom"/>
</dbReference>
<dbReference type="PANTHER" id="PTHR46250">
    <property type="entry name" value="MYB/SANT-LIKE DNA-BINDING DOMAIN PROTEIN-RELATED"/>
    <property type="match status" value="1"/>
</dbReference>
<dbReference type="AlphaFoldDB" id="A0A444Y9L4"/>
<dbReference type="Pfam" id="PF12776">
    <property type="entry name" value="Myb_DNA-bind_3"/>
    <property type="match status" value="1"/>
</dbReference>
<accession>A0A444Y9L4</accession>
<name>A0A444Y9L4_ARAHY</name>
<keyword evidence="3" id="KW-1185">Reference proteome</keyword>
<dbReference type="STRING" id="3818.A0A444Y9L4"/>
<comment type="caution">
    <text evidence="2">The sequence shown here is derived from an EMBL/GenBank/DDBJ whole genome shotgun (WGS) entry which is preliminary data.</text>
</comment>
<reference evidence="2 3" key="1">
    <citation type="submission" date="2019-01" db="EMBL/GenBank/DDBJ databases">
        <title>Sequencing of cultivated peanut Arachis hypogaea provides insights into genome evolution and oil improvement.</title>
        <authorList>
            <person name="Chen X."/>
        </authorList>
    </citation>
    <scope>NUCLEOTIDE SEQUENCE [LARGE SCALE GENOMIC DNA]</scope>
    <source>
        <strain evidence="3">cv. Fuhuasheng</strain>
        <tissue evidence="2">Leaves</tissue>
    </source>
</reference>
<dbReference type="PANTHER" id="PTHR46250:SF18">
    <property type="entry name" value="MYB_SANT-LIKE DOMAIN-CONTAINING PROTEIN"/>
    <property type="match status" value="1"/>
</dbReference>
<organism evidence="2 3">
    <name type="scientific">Arachis hypogaea</name>
    <name type="common">Peanut</name>
    <dbReference type="NCBI Taxonomy" id="3818"/>
    <lineage>
        <taxon>Eukaryota</taxon>
        <taxon>Viridiplantae</taxon>
        <taxon>Streptophyta</taxon>
        <taxon>Embryophyta</taxon>
        <taxon>Tracheophyta</taxon>
        <taxon>Spermatophyta</taxon>
        <taxon>Magnoliopsida</taxon>
        <taxon>eudicotyledons</taxon>
        <taxon>Gunneridae</taxon>
        <taxon>Pentapetalae</taxon>
        <taxon>rosids</taxon>
        <taxon>fabids</taxon>
        <taxon>Fabales</taxon>
        <taxon>Fabaceae</taxon>
        <taxon>Papilionoideae</taxon>
        <taxon>50 kb inversion clade</taxon>
        <taxon>dalbergioids sensu lato</taxon>
        <taxon>Dalbergieae</taxon>
        <taxon>Pterocarpus clade</taxon>
        <taxon>Arachis</taxon>
    </lineage>
</organism>
<proteinExistence type="predicted"/>
<evidence type="ECO:0000259" key="1">
    <source>
        <dbReference type="Pfam" id="PF12776"/>
    </source>
</evidence>
<evidence type="ECO:0000313" key="2">
    <source>
        <dbReference type="EMBL" id="RYQ98634.1"/>
    </source>
</evidence>
<protein>
    <recommendedName>
        <fullName evidence="1">Myb/SANT-like domain-containing protein</fullName>
    </recommendedName>
</protein>
<feature type="domain" description="Myb/SANT-like" evidence="1">
    <location>
        <begin position="15"/>
        <end position="104"/>
    </location>
</feature>
<dbReference type="EMBL" id="SDMP01000017">
    <property type="protein sequence ID" value="RYQ98634.1"/>
    <property type="molecule type" value="Genomic_DNA"/>
</dbReference>